<comment type="caution">
    <text evidence="1">The sequence shown here is derived from an EMBL/GenBank/DDBJ whole genome shotgun (WGS) entry which is preliminary data.</text>
</comment>
<proteinExistence type="predicted"/>
<reference evidence="1" key="1">
    <citation type="submission" date="2022-10" db="EMBL/GenBank/DDBJ databases">
        <title>Complete Genome of Trichothecium roseum strain YXFP-22015, a Plant Pathogen Isolated from Citrus.</title>
        <authorList>
            <person name="Wang Y."/>
            <person name="Zhu L."/>
        </authorList>
    </citation>
    <scope>NUCLEOTIDE SEQUENCE</scope>
    <source>
        <strain evidence="1">YXFP-22015</strain>
    </source>
</reference>
<gene>
    <name evidence="1" type="ORF">N3K66_008252</name>
</gene>
<dbReference type="Proteomes" id="UP001163324">
    <property type="component" value="Chromosome 8"/>
</dbReference>
<sequence>MATTEELVRRLHDSKPPASDPFTYLTIIETSLSPAILPALQDILDDAKLTVDIGWDLVEMLVPVPGSAECLERIARLGNPREVILKVLEVMDKSVVAAEKEHNTEPEEEKTKPEPHRHGVDKFITLVGMLKILHPRLQVRAPSRFLHTSLDTVLRAYDPTSPESTAAVIDLARSLSVQKRPPLPTRQSSTLLETPFKETDVSQLPPDPEADKTDKEDPFEQDLMDRLLQCFITCIIEAYVNSNSMQWASRLLEYTYPDKIVPGRPTMMQAYNEVPELQAMDALMGQLVAVAGDFGLTRLSPEEIKKIFHSPRIKDPLSADDGDPGHPEAIELNTGGFACLTAYWMFAADIFDAHYIPPQIDLFPDHYQLLHNFLEEDSQEGVVGNPGTCEAIVVMALWLLDHKGVGSEPDGEKNFMRYHHLLTLVAVLHPNVRARNAAVSVAGSILHADPEEDDRLGILEDLLENCVFPTLKACAVQWVKEEIITAKKDGAKGRFANPTCFETLQYHIFPDLTAFKDADGATFLDFWTQNSAFHIQVANFAYFLFSETYKDIVPAGMDTAIEHRYSAPLIQASKALQKSLEKKELEGLDEKAGQEVVAQLNVLCDTLERVPLH</sequence>
<protein>
    <submittedName>
        <fullName evidence="1">Uncharacterized protein</fullName>
    </submittedName>
</protein>
<evidence type="ECO:0000313" key="1">
    <source>
        <dbReference type="EMBL" id="KAI9897230.1"/>
    </source>
</evidence>
<dbReference type="EMBL" id="CM047947">
    <property type="protein sequence ID" value="KAI9897230.1"/>
    <property type="molecule type" value="Genomic_DNA"/>
</dbReference>
<name>A0ACC0USX9_9HYPO</name>
<organism evidence="1 2">
    <name type="scientific">Trichothecium roseum</name>
    <dbReference type="NCBI Taxonomy" id="47278"/>
    <lineage>
        <taxon>Eukaryota</taxon>
        <taxon>Fungi</taxon>
        <taxon>Dikarya</taxon>
        <taxon>Ascomycota</taxon>
        <taxon>Pezizomycotina</taxon>
        <taxon>Sordariomycetes</taxon>
        <taxon>Hypocreomycetidae</taxon>
        <taxon>Hypocreales</taxon>
        <taxon>Hypocreales incertae sedis</taxon>
        <taxon>Trichothecium</taxon>
    </lineage>
</organism>
<accession>A0ACC0USX9</accession>
<evidence type="ECO:0000313" key="2">
    <source>
        <dbReference type="Proteomes" id="UP001163324"/>
    </source>
</evidence>
<keyword evidence="2" id="KW-1185">Reference proteome</keyword>